<dbReference type="SUPFAM" id="SSF48208">
    <property type="entry name" value="Six-hairpin glycosidases"/>
    <property type="match status" value="1"/>
</dbReference>
<dbReference type="Gene3D" id="2.60.420.10">
    <property type="entry name" value="Maltose phosphorylase, domain 3"/>
    <property type="match status" value="1"/>
</dbReference>
<feature type="domain" description="Alpha-L-rhamnosidase six-hairpin glycosidase" evidence="6">
    <location>
        <begin position="403"/>
        <end position="753"/>
    </location>
</feature>
<evidence type="ECO:0000313" key="9">
    <source>
        <dbReference type="Proteomes" id="UP000245412"/>
    </source>
</evidence>
<dbReference type="EMBL" id="QGGY01000009">
    <property type="protein sequence ID" value="PWJ74271.1"/>
    <property type="molecule type" value="Genomic_DNA"/>
</dbReference>
<dbReference type="Gene3D" id="1.50.10.10">
    <property type="match status" value="1"/>
</dbReference>
<evidence type="ECO:0000256" key="3">
    <source>
        <dbReference type="ARBA" id="ARBA00022801"/>
    </source>
</evidence>
<protein>
    <recommendedName>
        <fullName evidence="2">alpha-L-rhamnosidase</fullName>
        <ecNumber evidence="2">3.2.1.40</ecNumber>
    </recommendedName>
</protein>
<evidence type="ECO:0000259" key="4">
    <source>
        <dbReference type="Pfam" id="PF05592"/>
    </source>
</evidence>
<name>A0AB73T1Z8_9FIRM</name>
<dbReference type="InterPro" id="IPR012341">
    <property type="entry name" value="6hp_glycosidase-like_sf"/>
</dbReference>
<comment type="caution">
    <text evidence="8">The sequence shown here is derived from an EMBL/GenBank/DDBJ whole genome shotgun (WGS) entry which is preliminary data.</text>
</comment>
<evidence type="ECO:0000259" key="6">
    <source>
        <dbReference type="Pfam" id="PF17389"/>
    </source>
</evidence>
<sequence>MMMEVHSLKINHITNPLGYLYKTLTASYITECDTGCRQDSARIMVAEDEAFERIVFDTGRQKEVSGLGTRLQFMLRPRTRYYWNVTVWDENGNSARSLPAWFETGLMEGGFSGNWIAPSFDSSIQPVFIRKFTLDRPCADARLYMTCLGVYEAYLNGVRVGDEVLAPGLTCYESYIQYQTYDISGILQEGENILEVAAGDGWYKGLYGYRQNADYRKGKEFGLLADLYADGELVMCSDMEWQVRKSRVVFTDIYDGEIQDAVMDNSERYPVKAGKLDKKLVRERLGIPIKVKEILHPVSIIKTSRNECVLDMGQNMVGWVSFKCREERGRKVILEHGEVLQDGCFYNKNYRTAKARFEYISDGTPKQVHARLCFFGFRYVRLTGFTEPELSDFCGEVVYSDMEETGWMETGNKLVDRLISNILWSQKGNFLDIPTDCPQRDEKMGWTGDAQIFAGTASLNMECYEFFRKYLNDIAEEQKCTGGLVPQIVPSVGRNERTSAAWGDAAVLIPWTLYECYGDAGILEEQYESMKAWISYIDRQNEENGTEPHLWKNGFHYGDWLALDGGYYHMPTGGTDVFYVSSAYFYYSVDVLARTAKVLDRAEDHIKYRQKADSIREEIQKEYFTGNGRLSIDTQTACIIAIAFGLVKYGRQRDMVKEQLLERLRKDGYSLKTGFVGTPFILKALSECGCDDMAYRIFLNQDYPGWLYPVTLGATTMWERWDALNPDGSMSDSGMNSLNHYANGSVMEWMYGYMAGIRNREGSAGYKSVVINPRIHPDIRWMKTGLKSAAGRYEISWKIMDNDEFWLSCRIPFDADAEIILPPCEDGISVRHEAAVLRTDTGRAFRAAAGEWVFEGRLRKNYRPYYHLTDSVKELVKNPDIKKFLYEKAPMLVHTDGAGIQNMTLPEMSKLPFFLGIGTRLGLGEEVLKEIEDYISEIPK</sequence>
<accession>A0AB73T1Z8</accession>
<dbReference type="GO" id="GO:0030596">
    <property type="term" value="F:alpha-L-rhamnosidase activity"/>
    <property type="evidence" value="ECO:0007669"/>
    <property type="project" value="UniProtKB-EC"/>
</dbReference>
<dbReference type="RefSeq" id="WP_109747164.1">
    <property type="nucleotide sequence ID" value="NZ_JANKBI010000010.1"/>
</dbReference>
<evidence type="ECO:0000313" key="8">
    <source>
        <dbReference type="EMBL" id="PWJ74271.1"/>
    </source>
</evidence>
<dbReference type="InterPro" id="IPR008928">
    <property type="entry name" value="6-hairpin_glycosidase_sf"/>
</dbReference>
<feature type="domain" description="Bacterial alpha-L-rhamnosidase N-terminal" evidence="5">
    <location>
        <begin position="139"/>
        <end position="292"/>
    </location>
</feature>
<evidence type="ECO:0000256" key="2">
    <source>
        <dbReference type="ARBA" id="ARBA00012652"/>
    </source>
</evidence>
<reference evidence="8 9" key="1">
    <citation type="submission" date="2018-05" db="EMBL/GenBank/DDBJ databases">
        <authorList>
            <person name="Goeker M."/>
            <person name="Huntemann M."/>
            <person name="Clum A."/>
            <person name="Pillay M."/>
            <person name="Palaniappan K."/>
            <person name="Varghese N."/>
            <person name="Mikhailova N."/>
            <person name="Stamatis D."/>
            <person name="Reddy T."/>
            <person name="Daum C."/>
            <person name="Shapiro N."/>
            <person name="Ivanova N."/>
            <person name="Kyrpides N."/>
            <person name="Woyke T."/>
        </authorList>
    </citation>
    <scope>NUCLEOTIDE SEQUENCE [LARGE SCALE GENOMIC DNA]</scope>
    <source>
        <strain evidence="8 9">DSM 26524</strain>
    </source>
</reference>
<dbReference type="InterPro" id="IPR035398">
    <property type="entry name" value="Bac_rhamnosid_C"/>
</dbReference>
<dbReference type="InterPro" id="IPR013783">
    <property type="entry name" value="Ig-like_fold"/>
</dbReference>
<dbReference type="PIRSF" id="PIRSF010631">
    <property type="entry name" value="A-rhamnsds"/>
    <property type="match status" value="1"/>
</dbReference>
<dbReference type="InterPro" id="IPR035396">
    <property type="entry name" value="Bac_rhamnosid6H"/>
</dbReference>
<dbReference type="Pfam" id="PF17389">
    <property type="entry name" value="Bac_rhamnosid6H"/>
    <property type="match status" value="1"/>
</dbReference>
<comment type="catalytic activity">
    <reaction evidence="1">
        <text>Hydrolysis of terminal non-reducing alpha-L-rhamnose residues in alpha-L-rhamnosides.</text>
        <dbReference type="EC" id="3.2.1.40"/>
    </reaction>
</comment>
<dbReference type="Gene3D" id="2.60.40.10">
    <property type="entry name" value="Immunoglobulins"/>
    <property type="match status" value="1"/>
</dbReference>
<organism evidence="8 9">
    <name type="scientific">Murimonas intestini</name>
    <dbReference type="NCBI Taxonomy" id="1337051"/>
    <lineage>
        <taxon>Bacteria</taxon>
        <taxon>Bacillati</taxon>
        <taxon>Bacillota</taxon>
        <taxon>Clostridia</taxon>
        <taxon>Lachnospirales</taxon>
        <taxon>Lachnospiraceae</taxon>
        <taxon>Murimonas</taxon>
    </lineage>
</organism>
<dbReference type="Proteomes" id="UP000245412">
    <property type="component" value="Unassembled WGS sequence"/>
</dbReference>
<dbReference type="AlphaFoldDB" id="A0AB73T1Z8"/>
<dbReference type="Pfam" id="PF17390">
    <property type="entry name" value="Bac_rhamnosid_C"/>
    <property type="match status" value="1"/>
</dbReference>
<keyword evidence="9" id="KW-1185">Reference proteome</keyword>
<dbReference type="InterPro" id="IPR013737">
    <property type="entry name" value="Bac_rhamnosid_N"/>
</dbReference>
<dbReference type="Pfam" id="PF25788">
    <property type="entry name" value="Ig_Rha78A_N"/>
    <property type="match status" value="1"/>
</dbReference>
<dbReference type="InterPro" id="IPR008979">
    <property type="entry name" value="Galactose-bd-like_sf"/>
</dbReference>
<feature type="domain" description="Alpha-L-rhamnosidase concanavalin-like" evidence="4">
    <location>
        <begin position="302"/>
        <end position="399"/>
    </location>
</feature>
<dbReference type="InterPro" id="IPR016007">
    <property type="entry name" value="Alpha_rhamnosid"/>
</dbReference>
<evidence type="ECO:0000259" key="7">
    <source>
        <dbReference type="Pfam" id="PF17390"/>
    </source>
</evidence>
<dbReference type="GO" id="GO:0005975">
    <property type="term" value="P:carbohydrate metabolic process"/>
    <property type="evidence" value="ECO:0007669"/>
    <property type="project" value="InterPro"/>
</dbReference>
<dbReference type="Gene3D" id="2.60.120.260">
    <property type="entry name" value="Galactose-binding domain-like"/>
    <property type="match status" value="2"/>
</dbReference>
<dbReference type="InterPro" id="IPR008902">
    <property type="entry name" value="Rhamnosid_concanavalin"/>
</dbReference>
<evidence type="ECO:0000256" key="1">
    <source>
        <dbReference type="ARBA" id="ARBA00001445"/>
    </source>
</evidence>
<dbReference type="PANTHER" id="PTHR33307">
    <property type="entry name" value="ALPHA-RHAMNOSIDASE (EUROFUNG)"/>
    <property type="match status" value="1"/>
</dbReference>
<dbReference type="EC" id="3.2.1.40" evidence="2"/>
<dbReference type="SUPFAM" id="SSF49785">
    <property type="entry name" value="Galactose-binding domain-like"/>
    <property type="match status" value="1"/>
</dbReference>
<dbReference type="Pfam" id="PF08531">
    <property type="entry name" value="Bac_rhamnosid_N"/>
    <property type="match status" value="1"/>
</dbReference>
<feature type="domain" description="Alpha-L-rhamnosidase C-terminal" evidence="7">
    <location>
        <begin position="756"/>
        <end position="828"/>
    </location>
</feature>
<dbReference type="Pfam" id="PF05592">
    <property type="entry name" value="Bac_rhamnosid"/>
    <property type="match status" value="1"/>
</dbReference>
<gene>
    <name evidence="8" type="ORF">C7383_1096</name>
</gene>
<evidence type="ECO:0000259" key="5">
    <source>
        <dbReference type="Pfam" id="PF08531"/>
    </source>
</evidence>
<dbReference type="PANTHER" id="PTHR33307:SF6">
    <property type="entry name" value="ALPHA-RHAMNOSIDASE (EUROFUNG)-RELATED"/>
    <property type="match status" value="1"/>
</dbReference>
<keyword evidence="3" id="KW-0378">Hydrolase</keyword>
<proteinExistence type="predicted"/>